<dbReference type="AlphaFoldDB" id="A0A0D6B0Z8"/>
<proteinExistence type="predicted"/>
<evidence type="ECO:0000256" key="1">
    <source>
        <dbReference type="SAM" id="MobiDB-lite"/>
    </source>
</evidence>
<reference evidence="2 3" key="1">
    <citation type="submission" date="2015-02" db="EMBL/GenBank/DDBJ databases">
        <title>Genome sequene of Rhodovulum sulfidophilum DSM 2351.</title>
        <authorList>
            <person name="Nagao N."/>
        </authorList>
    </citation>
    <scope>NUCLEOTIDE SEQUENCE [LARGE SCALE GENOMIC DNA]</scope>
    <source>
        <strain evidence="2 3">DSM 2351</strain>
    </source>
</reference>
<dbReference type="EMBL" id="AP014800">
    <property type="protein sequence ID" value="BAQ68666.1"/>
    <property type="molecule type" value="Genomic_DNA"/>
</dbReference>
<dbReference type="PATRIC" id="fig|35806.4.peg.1558"/>
<dbReference type="KEGG" id="rsu:NHU_01508"/>
<feature type="compositionally biased region" description="Basic and acidic residues" evidence="1">
    <location>
        <begin position="15"/>
        <end position="24"/>
    </location>
</feature>
<name>A0A0D6B0Z8_RHOSU</name>
<evidence type="ECO:0000313" key="2">
    <source>
        <dbReference type="EMBL" id="BAQ68666.1"/>
    </source>
</evidence>
<evidence type="ECO:0000313" key="3">
    <source>
        <dbReference type="Proteomes" id="UP000064912"/>
    </source>
</evidence>
<dbReference type="Proteomes" id="UP000064912">
    <property type="component" value="Chromosome"/>
</dbReference>
<sequence length="116" mass="11993">MEGQEARHRIAQHQQDADAVKGGADRLGARRATVGVTRCAFDGPRLCGGGAGQAFMAIQRSGPGAMADWQEMAGLPDRGIVALVGDAVSLRGSGMSAKAHASAISHPLPHNQVVRI</sequence>
<organism evidence="2 3">
    <name type="scientific">Rhodovulum sulfidophilum</name>
    <name type="common">Rhodobacter sulfidophilus</name>
    <dbReference type="NCBI Taxonomy" id="35806"/>
    <lineage>
        <taxon>Bacteria</taxon>
        <taxon>Pseudomonadati</taxon>
        <taxon>Pseudomonadota</taxon>
        <taxon>Alphaproteobacteria</taxon>
        <taxon>Rhodobacterales</taxon>
        <taxon>Paracoccaceae</taxon>
        <taxon>Rhodovulum</taxon>
    </lineage>
</organism>
<gene>
    <name evidence="2" type="ORF">NHU_01508</name>
</gene>
<accession>A0A0D6B0Z8</accession>
<feature type="region of interest" description="Disordered" evidence="1">
    <location>
        <begin position="1"/>
        <end position="24"/>
    </location>
</feature>
<protein>
    <submittedName>
        <fullName evidence="2">Uncharacterized protein</fullName>
    </submittedName>
</protein>